<feature type="transmembrane region" description="Helical" evidence="2">
    <location>
        <begin position="194"/>
        <end position="215"/>
    </location>
</feature>
<reference evidence="4 5" key="1">
    <citation type="submission" date="2020-05" db="EMBL/GenBank/DDBJ databases">
        <title>Distinct polysaccharide utilization as determinants for interspecies competition between intestinal Prevotella spp.</title>
        <authorList>
            <person name="Galvez E.J.C."/>
            <person name="Iljazovic A."/>
            <person name="Strowig T."/>
        </authorList>
    </citation>
    <scope>NUCLEOTIDE SEQUENCE [LARGE SCALE GENOMIC DNA]</scope>
    <source>
        <strain evidence="4 5">PCHR</strain>
    </source>
</reference>
<dbReference type="Pfam" id="PF18174">
    <property type="entry name" value="HU-CCDC81_bac_1"/>
    <property type="match status" value="1"/>
</dbReference>
<dbReference type="Proteomes" id="UP000820977">
    <property type="component" value="Unassembled WGS sequence"/>
</dbReference>
<evidence type="ECO:0000313" key="4">
    <source>
        <dbReference type="EMBL" id="NPE26006.1"/>
    </source>
</evidence>
<dbReference type="Pfam" id="PF05036">
    <property type="entry name" value="SPOR"/>
    <property type="match status" value="1"/>
</dbReference>
<evidence type="ECO:0000256" key="1">
    <source>
        <dbReference type="SAM" id="MobiDB-lite"/>
    </source>
</evidence>
<dbReference type="EMBL" id="JABKKJ010000024">
    <property type="protein sequence ID" value="NPE26006.1"/>
    <property type="molecule type" value="Genomic_DNA"/>
</dbReference>
<dbReference type="PROSITE" id="PS51724">
    <property type="entry name" value="SPOR"/>
    <property type="match status" value="1"/>
</dbReference>
<keyword evidence="2" id="KW-1133">Transmembrane helix</keyword>
<evidence type="ECO:0000313" key="5">
    <source>
        <dbReference type="Proteomes" id="UP000820977"/>
    </source>
</evidence>
<feature type="region of interest" description="Disordered" evidence="1">
    <location>
        <begin position="254"/>
        <end position="277"/>
    </location>
</feature>
<keyword evidence="2" id="KW-0472">Membrane</keyword>
<evidence type="ECO:0000259" key="3">
    <source>
        <dbReference type="PROSITE" id="PS51724"/>
    </source>
</evidence>
<protein>
    <submittedName>
        <fullName evidence="4">HU-CCDC81 and SPOR domain-containing protein</fullName>
    </submittedName>
</protein>
<dbReference type="Pfam" id="PF18175">
    <property type="entry name" value="HU-CCDC81_bac_2"/>
    <property type="match status" value="1"/>
</dbReference>
<keyword evidence="5" id="KW-1185">Reference proteome</keyword>
<dbReference type="InterPro" id="IPR007730">
    <property type="entry name" value="SPOR-like_dom"/>
</dbReference>
<sequence>MKRSKFAFVIELERHIEILLLNNDCVIVPGLGGFVAHHVDACYDDVENRFFPPMRTVGFNPKLDMNDSLLIHSYTEAYDLSYPEAENRIRQEVSVLKKYMERDGEYTLNNIGVLAFSGNGTYDFTPCEAGILTPSLYGLSSFEIDVCDNGKDIPAITVNTAPVKAEDIVMKEDDAAPADAEENGERTISIRVNAIRNAVAFIVAVIAFFLISTPLGSDKQPGVQMGKIENGVIYRLMPKDVTLGDIDNIKATDKAPATETTEKTDVKSQPVAAEDNAVETEAEQKEIQKDYYCIVLASRITKKNAEEFAAKLRKNGVDSATVLKERNGVKVIAGRYGKEKDAYAAMNSMKKDESFSDVWVYRVRN</sequence>
<dbReference type="InterPro" id="IPR041268">
    <property type="entry name" value="HU-CCDC81_bac_2"/>
</dbReference>
<organism evidence="4 5">
    <name type="scientific">Xylanibacter caecicola</name>
    <dbReference type="NCBI Taxonomy" id="2736294"/>
    <lineage>
        <taxon>Bacteria</taxon>
        <taxon>Pseudomonadati</taxon>
        <taxon>Bacteroidota</taxon>
        <taxon>Bacteroidia</taxon>
        <taxon>Bacteroidales</taxon>
        <taxon>Prevotellaceae</taxon>
        <taxon>Xylanibacter</taxon>
    </lineage>
</organism>
<keyword evidence="2" id="KW-0812">Transmembrane</keyword>
<comment type="caution">
    <text evidence="4">The sequence shown here is derived from an EMBL/GenBank/DDBJ whole genome shotgun (WGS) entry which is preliminary data.</text>
</comment>
<dbReference type="SUPFAM" id="SSF110997">
    <property type="entry name" value="Sporulation related repeat"/>
    <property type="match status" value="1"/>
</dbReference>
<accession>A0ABX2B3M9</accession>
<dbReference type="InterPro" id="IPR036680">
    <property type="entry name" value="SPOR-like_sf"/>
</dbReference>
<name>A0ABX2B3M9_9BACT</name>
<proteinExistence type="predicted"/>
<dbReference type="Gene3D" id="3.30.70.1070">
    <property type="entry name" value="Sporulation related repeat"/>
    <property type="match status" value="1"/>
</dbReference>
<feature type="domain" description="SPOR" evidence="3">
    <location>
        <begin position="286"/>
        <end position="362"/>
    </location>
</feature>
<evidence type="ECO:0000256" key="2">
    <source>
        <dbReference type="SAM" id="Phobius"/>
    </source>
</evidence>
<gene>
    <name evidence="4" type="ORF">HPS54_10885</name>
</gene>
<dbReference type="InterPro" id="IPR040495">
    <property type="entry name" value="HU-CCDC81_bac_1"/>
</dbReference>